<keyword evidence="1" id="KW-0812">Transmembrane</keyword>
<keyword evidence="1" id="KW-0472">Membrane</keyword>
<evidence type="ECO:0000313" key="3">
    <source>
        <dbReference type="Proteomes" id="UP000179113"/>
    </source>
</evidence>
<dbReference type="PANTHER" id="PTHR37309:SF1">
    <property type="entry name" value="SLR0284 PROTEIN"/>
    <property type="match status" value="1"/>
</dbReference>
<evidence type="ECO:0000313" key="2">
    <source>
        <dbReference type="EMBL" id="OGC69603.1"/>
    </source>
</evidence>
<dbReference type="EMBL" id="MEWA01000019">
    <property type="protein sequence ID" value="OGC69603.1"/>
    <property type="molecule type" value="Genomic_DNA"/>
</dbReference>
<dbReference type="InterPro" id="IPR007165">
    <property type="entry name" value="Phage_holin_4_2"/>
</dbReference>
<evidence type="ECO:0008006" key="4">
    <source>
        <dbReference type="Google" id="ProtNLM"/>
    </source>
</evidence>
<reference evidence="2 3" key="1">
    <citation type="journal article" date="2016" name="Nat. Commun.">
        <title>Thousands of microbial genomes shed light on interconnected biogeochemical processes in an aquifer system.</title>
        <authorList>
            <person name="Anantharaman K."/>
            <person name="Brown C.T."/>
            <person name="Hug L.A."/>
            <person name="Sharon I."/>
            <person name="Castelle C.J."/>
            <person name="Probst A.J."/>
            <person name="Thomas B.C."/>
            <person name="Singh A."/>
            <person name="Wilkins M.J."/>
            <person name="Karaoz U."/>
            <person name="Brodie E.L."/>
            <person name="Williams K.H."/>
            <person name="Hubbard S.S."/>
            <person name="Banfield J.F."/>
        </authorList>
    </citation>
    <scope>NUCLEOTIDE SEQUENCE [LARGE SCALE GENOMIC DNA]</scope>
</reference>
<feature type="transmembrane region" description="Helical" evidence="1">
    <location>
        <begin position="58"/>
        <end position="81"/>
    </location>
</feature>
<protein>
    <recommendedName>
        <fullName evidence="4">Phage holin family protein</fullName>
    </recommendedName>
</protein>
<dbReference type="PANTHER" id="PTHR37309">
    <property type="entry name" value="SLR0284 PROTEIN"/>
    <property type="match status" value="1"/>
</dbReference>
<evidence type="ECO:0000256" key="1">
    <source>
        <dbReference type="SAM" id="Phobius"/>
    </source>
</evidence>
<feature type="transmembrane region" description="Helical" evidence="1">
    <location>
        <begin position="28"/>
        <end position="46"/>
    </location>
</feature>
<keyword evidence="1" id="KW-1133">Transmembrane helix</keyword>
<accession>A0A1F4WL20</accession>
<comment type="caution">
    <text evidence="2">The sequence shown here is derived from an EMBL/GenBank/DDBJ whole genome shotgun (WGS) entry which is preliminary data.</text>
</comment>
<dbReference type="Proteomes" id="UP000179113">
    <property type="component" value="Unassembled WGS sequence"/>
</dbReference>
<organism evidence="2 3">
    <name type="scientific">candidate division WWE3 bacterium RIFOXYC1_FULL_39_7</name>
    <dbReference type="NCBI Taxonomy" id="1802643"/>
    <lineage>
        <taxon>Bacteria</taxon>
        <taxon>Katanobacteria</taxon>
    </lineage>
</organism>
<sequence length="111" mass="11921">MKLLFNLILNTVSVLVAAYILPGVDVASYLTAAVVAIVLGTLNTFVKPILVFLTLPITFITLGLFTLVINAVLVLLVAMLVPGFVVVSFWYALLFSIVVSLIGSFLGMFNN</sequence>
<proteinExistence type="predicted"/>
<gene>
    <name evidence="2" type="ORF">A2415_03450</name>
</gene>
<dbReference type="Pfam" id="PF04020">
    <property type="entry name" value="Phage_holin_4_2"/>
    <property type="match status" value="1"/>
</dbReference>
<name>A0A1F4WL20_UNCKA</name>
<feature type="transmembrane region" description="Helical" evidence="1">
    <location>
        <begin position="87"/>
        <end position="109"/>
    </location>
</feature>
<dbReference type="AlphaFoldDB" id="A0A1F4WL20"/>